<evidence type="ECO:0008006" key="2">
    <source>
        <dbReference type="Google" id="ProtNLM"/>
    </source>
</evidence>
<proteinExistence type="predicted"/>
<name>A0A4P6DT52_9BIFI</name>
<protein>
    <recommendedName>
        <fullName evidence="2">PhnA protein</fullName>
    </recommendedName>
</protein>
<dbReference type="Proteomes" id="UP000293589">
    <property type="component" value="Chromosome"/>
</dbReference>
<organism evidence="1">
    <name type="scientific">Bifidobacterium pullorum subsp. gallinarum</name>
    <dbReference type="NCBI Taxonomy" id="78344"/>
    <lineage>
        <taxon>Bacteria</taxon>
        <taxon>Bacillati</taxon>
        <taxon>Actinomycetota</taxon>
        <taxon>Actinomycetes</taxon>
        <taxon>Bifidobacteriales</taxon>
        <taxon>Bifidobacteriaceae</taxon>
        <taxon>Bifidobacterium</taxon>
    </lineage>
</organism>
<reference evidence="1" key="1">
    <citation type="submission" date="2019-01" db="EMBL/GenBank/DDBJ databases">
        <title>Complete genome sequence of Bifidobacterium gallinarum CACC 514.</title>
        <authorList>
            <person name="Jung M."/>
        </authorList>
    </citation>
    <scope>NUCLEOTIDE SEQUENCE [LARGE SCALE GENOMIC DNA]</scope>
    <source>
        <strain evidence="1">CACC 514</strain>
    </source>
</reference>
<gene>
    <name evidence="1" type="ORF">ESN35_04835</name>
</gene>
<evidence type="ECO:0000313" key="1">
    <source>
        <dbReference type="EMBL" id="QAY32816.1"/>
    </source>
</evidence>
<dbReference type="KEGG" id="bgx:ESN35_04835"/>
<dbReference type="RefSeq" id="WP_129237266.1">
    <property type="nucleotide sequence ID" value="NZ_CP035464.1"/>
</dbReference>
<sequence>MSVTVCQICDTPIDDGYTLCPACELDFALLLLQYVPWTHALEASLDATLHPGGHQPTRIITPTAPTPLRLDVLDHIDLLASIAQGLWRRLTGVHILDWKRDLCPDVIGCLTDAAMHPQLARIPDIGMYIAQFQRLKPLTLGIIDPPDRATPIGQCLQCGLTITATRDAETVTCPTCGREQTASAVRLDLLERSIRSGKAFTAGECARLLQSCGYRISRKTITSWKTRGLIAPSGADDTGKPLYPLACVVDRLRCDTPGD</sequence>
<accession>A0A4P6DT52</accession>
<dbReference type="AlphaFoldDB" id="A0A4P6DT52"/>
<dbReference type="EMBL" id="CP035464">
    <property type="protein sequence ID" value="QAY32816.1"/>
    <property type="molecule type" value="Genomic_DNA"/>
</dbReference>